<accession>A0A8J6B3X3</accession>
<comment type="caution">
    <text evidence="1">The sequence shown here is derived from an EMBL/GenBank/DDBJ whole genome shotgun (WGS) entry which is preliminary data.</text>
</comment>
<dbReference type="InterPro" id="IPR036322">
    <property type="entry name" value="WD40_repeat_dom_sf"/>
</dbReference>
<dbReference type="Gene3D" id="2.130.10.10">
    <property type="entry name" value="YVTN repeat-like/Quinoprotein amine dehydrogenase"/>
    <property type="match status" value="1"/>
</dbReference>
<dbReference type="PANTHER" id="PTHR44675:SF1">
    <property type="entry name" value="P21-ACTIVATED PROTEIN KINASE-INTERACTING PROTEIN 1"/>
    <property type="match status" value="1"/>
</dbReference>
<keyword evidence="2" id="KW-1185">Reference proteome</keyword>
<organism evidence="1 2">
    <name type="scientific">Carpediemonas membranifera</name>
    <dbReference type="NCBI Taxonomy" id="201153"/>
    <lineage>
        <taxon>Eukaryota</taxon>
        <taxon>Metamonada</taxon>
        <taxon>Carpediemonas-like organisms</taxon>
        <taxon>Carpediemonas</taxon>
    </lineage>
</organism>
<name>A0A8J6B3X3_9EUKA</name>
<dbReference type="EMBL" id="JAHDYR010000020">
    <property type="protein sequence ID" value="KAG9393784.1"/>
    <property type="molecule type" value="Genomic_DNA"/>
</dbReference>
<reference evidence="1" key="1">
    <citation type="submission" date="2021-05" db="EMBL/GenBank/DDBJ databases">
        <title>A free-living protist that lacks canonical eukaryotic 1 DNA replication and segregation systems.</title>
        <authorList>
            <person name="Salas-Leiva D.E."/>
            <person name="Tromer E.C."/>
            <person name="Curtis B.A."/>
            <person name="Jerlstrom-Hultqvist J."/>
            <person name="Kolisko M."/>
            <person name="Yi Z."/>
            <person name="Salas-Leiva J.S."/>
            <person name="Gallot-Lavallee L."/>
            <person name="Kops G.J.P.L."/>
            <person name="Archibald J.M."/>
            <person name="Simpson A.G.B."/>
            <person name="Roger A.J."/>
        </authorList>
    </citation>
    <scope>NUCLEOTIDE SEQUENCE</scope>
    <source>
        <strain evidence="1">BICM</strain>
    </source>
</reference>
<dbReference type="InterPro" id="IPR015943">
    <property type="entry name" value="WD40/YVTN_repeat-like_dom_sf"/>
</dbReference>
<proteinExistence type="predicted"/>
<sequence length="334" mass="35599">MNVVGYIAVGTYARTGAVHQFAVKYGMDDSGEGTWSIDHQASTEIGCSVKCLAHCPERKSIIAGDDRGSIHMLNMHKDDSDTMELHSDAITSLSVRGNSILAAAADGNIAIVDVENGLIDHVTTKSPSRRIYPSLAAHPSGRLALSVNGGRVLTMWDLEHKKSALTVKLDRARYNDVQFVYFPVEEGGEPAAEPNAAVSLCRESVDVYSLADNFSVPTFSLEVPTGGLWTCMHVCGGTIYVGDSLGNIHVVRGTLEDIDVAVQRCHRHRVNTIQTFPLNDGAGTHTMVVSTDSFSVTDSGVALWVDGGEAEEPLMGLADAEIPAKVLAAMACSA</sequence>
<dbReference type="PANTHER" id="PTHR44675">
    <property type="entry name" value="PAK1 INTERACTING PROTEIN 1"/>
    <property type="match status" value="1"/>
</dbReference>
<evidence type="ECO:0000313" key="2">
    <source>
        <dbReference type="Proteomes" id="UP000717585"/>
    </source>
</evidence>
<dbReference type="SUPFAM" id="SSF50978">
    <property type="entry name" value="WD40 repeat-like"/>
    <property type="match status" value="1"/>
</dbReference>
<dbReference type="Proteomes" id="UP000717585">
    <property type="component" value="Unassembled WGS sequence"/>
</dbReference>
<evidence type="ECO:0000313" key="1">
    <source>
        <dbReference type="EMBL" id="KAG9393784.1"/>
    </source>
</evidence>
<protein>
    <submittedName>
        <fullName evidence="1">Trp-Asp (WD) repeat protein</fullName>
    </submittedName>
</protein>
<dbReference type="OrthoDB" id="308449at2759"/>
<dbReference type="AlphaFoldDB" id="A0A8J6B3X3"/>
<dbReference type="InterPro" id="IPR051959">
    <property type="entry name" value="PAK1-Kinase_Regulator"/>
</dbReference>
<gene>
    <name evidence="1" type="ORF">J8273_4647</name>
</gene>